<feature type="domain" description="ABC transporter" evidence="4">
    <location>
        <begin position="1"/>
        <end position="228"/>
    </location>
</feature>
<gene>
    <name evidence="5" type="ORF">OMM_05384</name>
</gene>
<organism evidence="5 6">
    <name type="scientific">Candidatus Magnetoglobus multicellularis str. Araruama</name>
    <dbReference type="NCBI Taxonomy" id="890399"/>
    <lineage>
        <taxon>Bacteria</taxon>
        <taxon>Pseudomonadati</taxon>
        <taxon>Thermodesulfobacteriota</taxon>
        <taxon>Desulfobacteria</taxon>
        <taxon>Desulfobacterales</taxon>
        <taxon>Desulfobacteraceae</taxon>
        <taxon>Candidatus Magnetoglobus</taxon>
    </lineage>
</organism>
<dbReference type="InterPro" id="IPR003439">
    <property type="entry name" value="ABC_transporter-like_ATP-bd"/>
</dbReference>
<keyword evidence="1" id="KW-0813">Transport</keyword>
<dbReference type="SMART" id="SM00382">
    <property type="entry name" value="AAA"/>
    <property type="match status" value="1"/>
</dbReference>
<evidence type="ECO:0000259" key="4">
    <source>
        <dbReference type="PROSITE" id="PS50893"/>
    </source>
</evidence>
<proteinExistence type="predicted"/>
<dbReference type="InterPro" id="IPR050153">
    <property type="entry name" value="Metal_Ion_Import_ABC"/>
</dbReference>
<accession>A0A1V1NWK0</accession>
<evidence type="ECO:0000313" key="6">
    <source>
        <dbReference type="Proteomes" id="UP000189670"/>
    </source>
</evidence>
<keyword evidence="2" id="KW-0547">Nucleotide-binding</keyword>
<evidence type="ECO:0000256" key="2">
    <source>
        <dbReference type="ARBA" id="ARBA00022741"/>
    </source>
</evidence>
<dbReference type="CDD" id="cd03214">
    <property type="entry name" value="ABC_Iron-Siderophores_B12_Hemin"/>
    <property type="match status" value="1"/>
</dbReference>
<sequence length="237" mass="26774">MWLSKKIIVKNFSLQIKPGQIVGLIGPNGSGKSTLLKALLRMIPLKTGKILVDNKEAQNYAAKEYAQKIAYLPQYIMSENEILVADYVAMGRYPYRSLFYDHQKPALIKAVMQDLHCRDLADKRLSEISGGQRQRVSLARALVSEPEYLLADEPTLNLDPGGVVQIFDLLQKIRQKFVCGMLIVSHQIDFVKKLCDQIVLFKDGVVIDKGAPLSMTTSTRMQQLFAYDYKVETFSVK</sequence>
<dbReference type="Proteomes" id="UP000189670">
    <property type="component" value="Unassembled WGS sequence"/>
</dbReference>
<dbReference type="PROSITE" id="PS50893">
    <property type="entry name" value="ABC_TRANSPORTER_2"/>
    <property type="match status" value="1"/>
</dbReference>
<evidence type="ECO:0000313" key="5">
    <source>
        <dbReference type="EMBL" id="ETR66979.1"/>
    </source>
</evidence>
<evidence type="ECO:0000256" key="3">
    <source>
        <dbReference type="ARBA" id="ARBA00022840"/>
    </source>
</evidence>
<dbReference type="InterPro" id="IPR027417">
    <property type="entry name" value="P-loop_NTPase"/>
</dbReference>
<dbReference type="Gene3D" id="3.40.50.300">
    <property type="entry name" value="P-loop containing nucleotide triphosphate hydrolases"/>
    <property type="match status" value="1"/>
</dbReference>
<dbReference type="GO" id="GO:0005524">
    <property type="term" value="F:ATP binding"/>
    <property type="evidence" value="ECO:0007669"/>
    <property type="project" value="UniProtKB-KW"/>
</dbReference>
<keyword evidence="3 5" id="KW-0067">ATP-binding</keyword>
<dbReference type="EMBL" id="ATBP01001626">
    <property type="protein sequence ID" value="ETR66979.1"/>
    <property type="molecule type" value="Genomic_DNA"/>
</dbReference>
<dbReference type="SUPFAM" id="SSF52540">
    <property type="entry name" value="P-loop containing nucleoside triphosphate hydrolases"/>
    <property type="match status" value="1"/>
</dbReference>
<dbReference type="InterPro" id="IPR017871">
    <property type="entry name" value="ABC_transporter-like_CS"/>
</dbReference>
<evidence type="ECO:0000256" key="1">
    <source>
        <dbReference type="ARBA" id="ARBA00022448"/>
    </source>
</evidence>
<dbReference type="InterPro" id="IPR003593">
    <property type="entry name" value="AAA+_ATPase"/>
</dbReference>
<dbReference type="PROSITE" id="PS00211">
    <property type="entry name" value="ABC_TRANSPORTER_1"/>
    <property type="match status" value="1"/>
</dbReference>
<dbReference type="Pfam" id="PF00005">
    <property type="entry name" value="ABC_tran"/>
    <property type="match status" value="1"/>
</dbReference>
<dbReference type="GO" id="GO:0016887">
    <property type="term" value="F:ATP hydrolysis activity"/>
    <property type="evidence" value="ECO:0007669"/>
    <property type="project" value="InterPro"/>
</dbReference>
<protein>
    <submittedName>
        <fullName evidence="5">Iron complex transport system ATP-binding protein</fullName>
    </submittedName>
</protein>
<dbReference type="PANTHER" id="PTHR42734">
    <property type="entry name" value="METAL TRANSPORT SYSTEM ATP-BINDING PROTEIN TM_0124-RELATED"/>
    <property type="match status" value="1"/>
</dbReference>
<comment type="caution">
    <text evidence="5">The sequence shown here is derived from an EMBL/GenBank/DDBJ whole genome shotgun (WGS) entry which is preliminary data.</text>
</comment>
<reference evidence="6" key="1">
    <citation type="submission" date="2012-11" db="EMBL/GenBank/DDBJ databases">
        <authorList>
            <person name="Lucero-Rivera Y.E."/>
            <person name="Tovar-Ramirez D."/>
        </authorList>
    </citation>
    <scope>NUCLEOTIDE SEQUENCE [LARGE SCALE GENOMIC DNA]</scope>
    <source>
        <strain evidence="6">Araruama</strain>
    </source>
</reference>
<dbReference type="AlphaFoldDB" id="A0A1V1NWK0"/>
<name>A0A1V1NWK0_9BACT</name>
<dbReference type="FunFam" id="3.40.50.300:FF:000134">
    <property type="entry name" value="Iron-enterobactin ABC transporter ATP-binding protein"/>
    <property type="match status" value="1"/>
</dbReference>